<reference evidence="3" key="1">
    <citation type="journal article" date="2019" name="Int. J. Syst. Evol. Microbiol.">
        <title>The Global Catalogue of Microorganisms (GCM) 10K type strain sequencing project: providing services to taxonomists for standard genome sequencing and annotation.</title>
        <authorList>
            <consortium name="The Broad Institute Genomics Platform"/>
            <consortium name="The Broad Institute Genome Sequencing Center for Infectious Disease"/>
            <person name="Wu L."/>
            <person name="Ma J."/>
        </authorList>
    </citation>
    <scope>NUCLEOTIDE SEQUENCE [LARGE SCALE GENOMIC DNA]</scope>
    <source>
        <strain evidence="3">KCTC 42473</strain>
    </source>
</reference>
<protein>
    <submittedName>
        <fullName evidence="2">Uncharacterized protein</fullName>
    </submittedName>
</protein>
<feature type="region of interest" description="Disordered" evidence="1">
    <location>
        <begin position="1"/>
        <end position="62"/>
    </location>
</feature>
<proteinExistence type="predicted"/>
<keyword evidence="3" id="KW-1185">Reference proteome</keyword>
<name>A0ABV7U015_9RHOB</name>
<dbReference type="RefSeq" id="WP_377758961.1">
    <property type="nucleotide sequence ID" value="NZ_JBHRXY010000001.1"/>
</dbReference>
<accession>A0ABV7U015</accession>
<sequence length="62" mass="6521">MAFVTRSLTTHAAGLQKPCRRPPRPASTRRRPLVVAGGTVFGGTAARGRENATRLPVLSGPP</sequence>
<evidence type="ECO:0000313" key="2">
    <source>
        <dbReference type="EMBL" id="MFC3628293.1"/>
    </source>
</evidence>
<dbReference type="EMBL" id="JBHRXY010000001">
    <property type="protein sequence ID" value="MFC3628293.1"/>
    <property type="molecule type" value="Genomic_DNA"/>
</dbReference>
<dbReference type="Proteomes" id="UP001595539">
    <property type="component" value="Unassembled WGS sequence"/>
</dbReference>
<gene>
    <name evidence="2" type="ORF">ACFOM8_02410</name>
</gene>
<feature type="compositionally biased region" description="Basic residues" evidence="1">
    <location>
        <begin position="18"/>
        <end position="32"/>
    </location>
</feature>
<evidence type="ECO:0000256" key="1">
    <source>
        <dbReference type="SAM" id="MobiDB-lite"/>
    </source>
</evidence>
<evidence type="ECO:0000313" key="3">
    <source>
        <dbReference type="Proteomes" id="UP001595539"/>
    </source>
</evidence>
<feature type="compositionally biased region" description="Polar residues" evidence="1">
    <location>
        <begin position="1"/>
        <end position="10"/>
    </location>
</feature>
<organism evidence="2 3">
    <name type="scientific">Paracoccus angustae</name>
    <dbReference type="NCBI Taxonomy" id="1671480"/>
    <lineage>
        <taxon>Bacteria</taxon>
        <taxon>Pseudomonadati</taxon>
        <taxon>Pseudomonadota</taxon>
        <taxon>Alphaproteobacteria</taxon>
        <taxon>Rhodobacterales</taxon>
        <taxon>Paracoccaceae</taxon>
        <taxon>Paracoccus</taxon>
    </lineage>
</organism>
<feature type="compositionally biased region" description="Low complexity" evidence="1">
    <location>
        <begin position="34"/>
        <end position="46"/>
    </location>
</feature>
<comment type="caution">
    <text evidence="2">The sequence shown here is derived from an EMBL/GenBank/DDBJ whole genome shotgun (WGS) entry which is preliminary data.</text>
</comment>